<keyword evidence="9" id="KW-1185">Reference proteome</keyword>
<dbReference type="InterPro" id="IPR001597">
    <property type="entry name" value="ArAA_b-elim_lyase/Thr_aldolase"/>
</dbReference>
<dbReference type="PANTHER" id="PTHR48097:SF9">
    <property type="entry name" value="L-THREONINE ALDOLASE"/>
    <property type="match status" value="1"/>
</dbReference>
<evidence type="ECO:0000256" key="6">
    <source>
        <dbReference type="SAM" id="MobiDB-lite"/>
    </source>
</evidence>
<sequence length="395" mass="40626">MPGLVVLAAALALRTGRPAEQPPAWPAAAPIRRGARPPAGRRPAASVPPGRTEGVIDLRSDTVTRPTAAMRAAMAEAPVGDDVYGEDPTVLELERRTAALLGHEAGLYCATGSLANLLGVRMLVEPGQEVLCDVAAHVARAEMGAHAAVHGLTMRTWPSDHGRLEAERVAEILSPAAGPYLVSTAAVAVENTHNFGGGTIQPLEQLEAVGALCREHGLGYHLDGARLWNAHVASGVPLEVYGRLFDTVSVCFSKGLGAPVGSVLVGSAENMARARVQRKRLGGGWRQAGMLAAGALHALDHHVARLAEDHAAARALAEAVAEHAPAAVDVDALETNIVVLSTGDRPAAPVAAAAAEQGVLVSALGPRMVRVVTHLDVTAEECTSAGKVLGALLGG</sequence>
<dbReference type="EMBL" id="LT629749">
    <property type="protein sequence ID" value="SDS07188.1"/>
    <property type="molecule type" value="Genomic_DNA"/>
</dbReference>
<comment type="similarity">
    <text evidence="2">Belongs to the threonine aldolase family.</text>
</comment>
<evidence type="ECO:0000256" key="1">
    <source>
        <dbReference type="ARBA" id="ARBA00001933"/>
    </source>
</evidence>
<accession>A0A1H1P7B9</accession>
<dbReference type="PANTHER" id="PTHR48097">
    <property type="entry name" value="L-THREONINE ALDOLASE-RELATED"/>
    <property type="match status" value="1"/>
</dbReference>
<dbReference type="STRING" id="546871.SAMN04488543_1012"/>
<dbReference type="GO" id="GO:0006545">
    <property type="term" value="P:glycine biosynthetic process"/>
    <property type="evidence" value="ECO:0007669"/>
    <property type="project" value="TreeGrafter"/>
</dbReference>
<dbReference type="Gene3D" id="3.90.1150.10">
    <property type="entry name" value="Aspartate Aminotransferase, domain 1"/>
    <property type="match status" value="1"/>
</dbReference>
<dbReference type="GO" id="GO:0008732">
    <property type="term" value="F:L-allo-threonine aldolase activity"/>
    <property type="evidence" value="ECO:0007669"/>
    <property type="project" value="TreeGrafter"/>
</dbReference>
<proteinExistence type="inferred from homology"/>
<gene>
    <name evidence="8" type="ORF">SAMN04488543_1012</name>
</gene>
<feature type="region of interest" description="Disordered" evidence="6">
    <location>
        <begin position="18"/>
        <end position="54"/>
    </location>
</feature>
<evidence type="ECO:0000256" key="4">
    <source>
        <dbReference type="ARBA" id="ARBA00023239"/>
    </source>
</evidence>
<evidence type="ECO:0000256" key="5">
    <source>
        <dbReference type="PIRSR" id="PIRSR017617-1"/>
    </source>
</evidence>
<dbReference type="InterPro" id="IPR015424">
    <property type="entry name" value="PyrdxlP-dep_Trfase"/>
</dbReference>
<evidence type="ECO:0000313" key="8">
    <source>
        <dbReference type="EMBL" id="SDS07188.1"/>
    </source>
</evidence>
<dbReference type="InterPro" id="IPR015421">
    <property type="entry name" value="PyrdxlP-dep_Trfase_major"/>
</dbReference>
<organism evidence="8 9">
    <name type="scientific">Friedmanniella luteola</name>
    <dbReference type="NCBI Taxonomy" id="546871"/>
    <lineage>
        <taxon>Bacteria</taxon>
        <taxon>Bacillati</taxon>
        <taxon>Actinomycetota</taxon>
        <taxon>Actinomycetes</taxon>
        <taxon>Propionibacteriales</taxon>
        <taxon>Nocardioidaceae</taxon>
        <taxon>Friedmanniella</taxon>
    </lineage>
</organism>
<keyword evidence="4" id="KW-0456">Lyase</keyword>
<dbReference type="Pfam" id="PF01212">
    <property type="entry name" value="Beta_elim_lyase"/>
    <property type="match status" value="1"/>
</dbReference>
<dbReference type="InterPro" id="IPR015422">
    <property type="entry name" value="PyrdxlP-dep_Trfase_small"/>
</dbReference>
<evidence type="ECO:0000313" key="9">
    <source>
        <dbReference type="Proteomes" id="UP000199092"/>
    </source>
</evidence>
<evidence type="ECO:0000256" key="3">
    <source>
        <dbReference type="ARBA" id="ARBA00022898"/>
    </source>
</evidence>
<evidence type="ECO:0000259" key="7">
    <source>
        <dbReference type="Pfam" id="PF01212"/>
    </source>
</evidence>
<dbReference type="PIRSF" id="PIRSF017617">
    <property type="entry name" value="Thr_aldolase"/>
    <property type="match status" value="1"/>
</dbReference>
<reference evidence="8 9" key="1">
    <citation type="submission" date="2016-10" db="EMBL/GenBank/DDBJ databases">
        <authorList>
            <person name="de Groot N.N."/>
        </authorList>
    </citation>
    <scope>NUCLEOTIDE SEQUENCE [LARGE SCALE GENOMIC DNA]</scope>
    <source>
        <strain evidence="8 9">DSM 21741</strain>
    </source>
</reference>
<dbReference type="GO" id="GO:0006567">
    <property type="term" value="P:L-threonine catabolic process"/>
    <property type="evidence" value="ECO:0007669"/>
    <property type="project" value="TreeGrafter"/>
</dbReference>
<dbReference type="AlphaFoldDB" id="A0A1H1P7B9"/>
<feature type="modified residue" description="N6-(pyridoxal phosphate)lysine" evidence="5">
    <location>
        <position position="254"/>
    </location>
</feature>
<name>A0A1H1P7B9_9ACTN</name>
<dbReference type="GO" id="GO:0005829">
    <property type="term" value="C:cytosol"/>
    <property type="evidence" value="ECO:0007669"/>
    <property type="project" value="TreeGrafter"/>
</dbReference>
<protein>
    <submittedName>
        <fullName evidence="8">L-threonine aldolase</fullName>
    </submittedName>
</protein>
<dbReference type="Gene3D" id="3.40.640.10">
    <property type="entry name" value="Type I PLP-dependent aspartate aminotransferase-like (Major domain)"/>
    <property type="match status" value="1"/>
</dbReference>
<dbReference type="FunFam" id="3.40.640.10:FF:000030">
    <property type="entry name" value="Low-specificity L-threonine aldolase"/>
    <property type="match status" value="1"/>
</dbReference>
<dbReference type="InterPro" id="IPR023603">
    <property type="entry name" value="Low_specificity_L-TA-like"/>
</dbReference>
<evidence type="ECO:0000256" key="2">
    <source>
        <dbReference type="ARBA" id="ARBA00006966"/>
    </source>
</evidence>
<feature type="domain" description="Aromatic amino acid beta-eliminating lyase/threonine aldolase" evidence="7">
    <location>
        <begin position="57"/>
        <end position="340"/>
    </location>
</feature>
<comment type="cofactor">
    <cofactor evidence="1">
        <name>pyridoxal 5'-phosphate</name>
        <dbReference type="ChEBI" id="CHEBI:597326"/>
    </cofactor>
</comment>
<keyword evidence="3" id="KW-0663">Pyridoxal phosphate</keyword>
<dbReference type="NCBIfam" id="NF041359">
    <property type="entry name" value="GntG_guanitoxin"/>
    <property type="match status" value="1"/>
</dbReference>
<feature type="compositionally biased region" description="Low complexity" evidence="6">
    <location>
        <begin position="26"/>
        <end position="51"/>
    </location>
</feature>
<dbReference type="Proteomes" id="UP000199092">
    <property type="component" value="Chromosome I"/>
</dbReference>
<dbReference type="SUPFAM" id="SSF53383">
    <property type="entry name" value="PLP-dependent transferases"/>
    <property type="match status" value="1"/>
</dbReference>